<evidence type="ECO:0000313" key="1">
    <source>
        <dbReference type="EMBL" id="MFD0946964.1"/>
    </source>
</evidence>
<name>A0ABW3H6S7_9SPHN</name>
<protein>
    <recommendedName>
        <fullName evidence="3">CHRD domain-containing protein</fullName>
    </recommendedName>
</protein>
<accession>A0ABW3H6S7</accession>
<organism evidence="1 2">
    <name type="scientific">Sphingomonas canadensis</name>
    <dbReference type="NCBI Taxonomy" id="1219257"/>
    <lineage>
        <taxon>Bacteria</taxon>
        <taxon>Pseudomonadati</taxon>
        <taxon>Pseudomonadota</taxon>
        <taxon>Alphaproteobacteria</taxon>
        <taxon>Sphingomonadales</taxon>
        <taxon>Sphingomonadaceae</taxon>
        <taxon>Sphingomonas</taxon>
    </lineage>
</organism>
<dbReference type="Proteomes" id="UP001596977">
    <property type="component" value="Unassembled WGS sequence"/>
</dbReference>
<comment type="caution">
    <text evidence="1">The sequence shown here is derived from an EMBL/GenBank/DDBJ whole genome shotgun (WGS) entry which is preliminary data.</text>
</comment>
<reference evidence="2" key="1">
    <citation type="journal article" date="2019" name="Int. J. Syst. Evol. Microbiol.">
        <title>The Global Catalogue of Microorganisms (GCM) 10K type strain sequencing project: providing services to taxonomists for standard genome sequencing and annotation.</title>
        <authorList>
            <consortium name="The Broad Institute Genomics Platform"/>
            <consortium name="The Broad Institute Genome Sequencing Center for Infectious Disease"/>
            <person name="Wu L."/>
            <person name="Ma J."/>
        </authorList>
    </citation>
    <scope>NUCLEOTIDE SEQUENCE [LARGE SCALE GENOMIC DNA]</scope>
    <source>
        <strain evidence="2">CCUG 62982</strain>
    </source>
</reference>
<sequence length="174" mass="18378">MLLTALALFALSPAPAPQEADPLAPAREGKLRCADPDPARKTCATITRFRMRDDGSFDATISGIADPGTTTVIVYDTWGRVEGSAVCITVRPADISGGRFFVDGKPATSSQSSELGERLANLIAPLAGKKRCFIDQEDDGAIISNVTLDGVVQIEQRRRVAWINAADGYALAGG</sequence>
<evidence type="ECO:0008006" key="3">
    <source>
        <dbReference type="Google" id="ProtNLM"/>
    </source>
</evidence>
<keyword evidence="2" id="KW-1185">Reference proteome</keyword>
<gene>
    <name evidence="1" type="ORF">ACFQ1E_11495</name>
</gene>
<evidence type="ECO:0000313" key="2">
    <source>
        <dbReference type="Proteomes" id="UP001596977"/>
    </source>
</evidence>
<dbReference type="EMBL" id="JBHTJG010000005">
    <property type="protein sequence ID" value="MFD0946964.1"/>
    <property type="molecule type" value="Genomic_DNA"/>
</dbReference>
<proteinExistence type="predicted"/>
<dbReference type="RefSeq" id="WP_264944729.1">
    <property type="nucleotide sequence ID" value="NZ_JAPDRA010000005.1"/>
</dbReference>